<dbReference type="GO" id="GO:0000963">
    <property type="term" value="P:mitochondrial RNA processing"/>
    <property type="evidence" value="ECO:0007669"/>
    <property type="project" value="TreeGrafter"/>
</dbReference>
<dbReference type="GO" id="GO:0009507">
    <property type="term" value="C:chloroplast"/>
    <property type="evidence" value="ECO:0007669"/>
    <property type="project" value="GOC"/>
</dbReference>
<dbReference type="GO" id="GO:0016301">
    <property type="term" value="F:kinase activity"/>
    <property type="evidence" value="ECO:0007669"/>
    <property type="project" value="UniProtKB-KW"/>
</dbReference>
<dbReference type="AlphaFoldDB" id="A0A9P1BH11"/>
<keyword evidence="3" id="KW-1185">Reference proteome</keyword>
<sequence>MHRAPRPLRVSQLARWISTEQLAIQRSILAAASARDAETILRILEQDRLSPVNVATAAHRLAKVAKKGLRERSVQQLQAPILATATEFGAQATANTIWALAKLGCQEDLLWSSLSHCASQQLREFSGRHLANVSWSLAALARSDAPLLLTLSYEVMLKAEASELTPQSLANVLWSFAFLAMWESKMMLAPLEAVHSYAEAFNPRDLSNTLWALSMYKGSSDFEAVDWRTLLRALARSGSSKAQQLHPNDLTSIAWAFVDATPLQMHWLQRGAMSGMEKMKPSGVPMKYEPLD</sequence>
<reference evidence="1" key="1">
    <citation type="submission" date="2022-10" db="EMBL/GenBank/DDBJ databases">
        <authorList>
            <person name="Chen Y."/>
            <person name="Dougan E. K."/>
            <person name="Chan C."/>
            <person name="Rhodes N."/>
            <person name="Thang M."/>
        </authorList>
    </citation>
    <scope>NUCLEOTIDE SEQUENCE</scope>
</reference>
<organism evidence="1">
    <name type="scientific">Cladocopium goreaui</name>
    <dbReference type="NCBI Taxonomy" id="2562237"/>
    <lineage>
        <taxon>Eukaryota</taxon>
        <taxon>Sar</taxon>
        <taxon>Alveolata</taxon>
        <taxon>Dinophyceae</taxon>
        <taxon>Suessiales</taxon>
        <taxon>Symbiodiniaceae</taxon>
        <taxon>Cladocopium</taxon>
    </lineage>
</organism>
<comment type="caution">
    <text evidence="1">The sequence shown here is derived from an EMBL/GenBank/DDBJ whole genome shotgun (WGS) entry which is preliminary data.</text>
</comment>
<keyword evidence="2" id="KW-0418">Kinase</keyword>
<evidence type="ECO:0000313" key="3">
    <source>
        <dbReference type="Proteomes" id="UP001152797"/>
    </source>
</evidence>
<evidence type="ECO:0000313" key="2">
    <source>
        <dbReference type="EMBL" id="CAL4760511.1"/>
    </source>
</evidence>
<dbReference type="GO" id="GO:0005759">
    <property type="term" value="C:mitochondrial matrix"/>
    <property type="evidence" value="ECO:0007669"/>
    <property type="project" value="TreeGrafter"/>
</dbReference>
<accession>A0A9P1BH11</accession>
<gene>
    <name evidence="1" type="ORF">C1SCF055_LOCUS1721</name>
</gene>
<dbReference type="PANTHER" id="PTHR21228:SF40">
    <property type="entry name" value="LD45607P"/>
    <property type="match status" value="1"/>
</dbReference>
<proteinExistence type="predicted"/>
<reference evidence="2 3" key="2">
    <citation type="submission" date="2024-05" db="EMBL/GenBank/DDBJ databases">
        <authorList>
            <person name="Chen Y."/>
            <person name="Shah S."/>
            <person name="Dougan E. K."/>
            <person name="Thang M."/>
            <person name="Chan C."/>
        </authorList>
    </citation>
    <scope>NUCLEOTIDE SEQUENCE [LARGE SCALE GENOMIC DNA]</scope>
</reference>
<dbReference type="PANTHER" id="PTHR21228">
    <property type="entry name" value="FAST LEU-RICH DOMAIN-CONTAINING"/>
    <property type="match status" value="1"/>
</dbReference>
<dbReference type="GO" id="GO:1901259">
    <property type="term" value="P:chloroplast rRNA processing"/>
    <property type="evidence" value="ECO:0007669"/>
    <property type="project" value="TreeGrafter"/>
</dbReference>
<dbReference type="EMBL" id="CAMXCT020000058">
    <property type="protein sequence ID" value="CAL1126574.1"/>
    <property type="molecule type" value="Genomic_DNA"/>
</dbReference>
<dbReference type="GO" id="GO:0035770">
    <property type="term" value="C:ribonucleoprotein granule"/>
    <property type="evidence" value="ECO:0007669"/>
    <property type="project" value="TreeGrafter"/>
</dbReference>
<name>A0A9P1BH11_9DINO</name>
<dbReference type="EMBL" id="CAMXCT030000058">
    <property type="protein sequence ID" value="CAL4760511.1"/>
    <property type="molecule type" value="Genomic_DNA"/>
</dbReference>
<evidence type="ECO:0000313" key="1">
    <source>
        <dbReference type="EMBL" id="CAI3973199.1"/>
    </source>
</evidence>
<dbReference type="GO" id="GO:0044528">
    <property type="term" value="P:regulation of mitochondrial mRNA stability"/>
    <property type="evidence" value="ECO:0007669"/>
    <property type="project" value="TreeGrafter"/>
</dbReference>
<dbReference type="Proteomes" id="UP001152797">
    <property type="component" value="Unassembled WGS sequence"/>
</dbReference>
<dbReference type="InterPro" id="IPR050870">
    <property type="entry name" value="FAST_kinase"/>
</dbReference>
<dbReference type="GO" id="GO:0003723">
    <property type="term" value="F:RNA binding"/>
    <property type="evidence" value="ECO:0007669"/>
    <property type="project" value="TreeGrafter"/>
</dbReference>
<dbReference type="OrthoDB" id="5955355at2759"/>
<keyword evidence="2" id="KW-0808">Transferase</keyword>
<dbReference type="EMBL" id="CAMXCT010000058">
    <property type="protein sequence ID" value="CAI3973199.1"/>
    <property type="molecule type" value="Genomic_DNA"/>
</dbReference>
<protein>
    <submittedName>
        <fullName evidence="2">FAST kinase leucine-rich domain-containing protein</fullName>
    </submittedName>
</protein>